<evidence type="ECO:0000313" key="3">
    <source>
        <dbReference type="Proteomes" id="UP000321685"/>
    </source>
</evidence>
<feature type="compositionally biased region" description="Basic and acidic residues" evidence="1">
    <location>
        <begin position="299"/>
        <end position="308"/>
    </location>
</feature>
<organism evidence="2 3">
    <name type="scientific">Pseudonocardia sulfidoxydans NBRC 16205</name>
    <dbReference type="NCBI Taxonomy" id="1223511"/>
    <lineage>
        <taxon>Bacteria</taxon>
        <taxon>Bacillati</taxon>
        <taxon>Actinomycetota</taxon>
        <taxon>Actinomycetes</taxon>
        <taxon>Pseudonocardiales</taxon>
        <taxon>Pseudonocardiaceae</taxon>
        <taxon>Pseudonocardia</taxon>
    </lineage>
</organism>
<evidence type="ECO:0000256" key="1">
    <source>
        <dbReference type="SAM" id="MobiDB-lite"/>
    </source>
</evidence>
<dbReference type="Proteomes" id="UP000321685">
    <property type="component" value="Unassembled WGS sequence"/>
</dbReference>
<sequence length="308" mass="33171">MLGRQAALAKKIGQSLRDGVASESLREHLEAVRAAQPKPSSWAAVEDGFLRAMEVFDSHVIAGEAGEGERQNGKGDYFNDLIAALLEHSSGADLTKRTGVPGLIFDRHSLDVTYPPQGSIVEVLIEAKMLGTPKHPGSVKAKAFGRPGAADLLKRFKEAGFKTIDLKGGYGYKQSQANLAVQAGPSGDLTSWLRQAKPKSFILAAVRVVSESDFAAVVRVADSMQQAMDAVGLACYRPKGFDVDSLNPPAYEMVRVPRSVDINHVLHRISQDLRDAVRNVAERSADEDRVAGIETPAEAARKLTQGED</sequence>
<keyword evidence="3" id="KW-1185">Reference proteome</keyword>
<reference evidence="2 3" key="1">
    <citation type="submission" date="2019-07" db="EMBL/GenBank/DDBJ databases">
        <title>Whole genome shotgun sequence of Pseudonocardia sulfidoxydans NBRC 16205.</title>
        <authorList>
            <person name="Hosoyama A."/>
            <person name="Uohara A."/>
            <person name="Ohji S."/>
            <person name="Ichikawa N."/>
        </authorList>
    </citation>
    <scope>NUCLEOTIDE SEQUENCE [LARGE SCALE GENOMIC DNA]</scope>
    <source>
        <strain evidence="2 3">NBRC 16205</strain>
    </source>
</reference>
<gene>
    <name evidence="2" type="ORF">PSU4_06470</name>
</gene>
<feature type="region of interest" description="Disordered" evidence="1">
    <location>
        <begin position="284"/>
        <end position="308"/>
    </location>
</feature>
<comment type="caution">
    <text evidence="2">The sequence shown here is derived from an EMBL/GenBank/DDBJ whole genome shotgun (WGS) entry which is preliminary data.</text>
</comment>
<proteinExistence type="predicted"/>
<name>A0A511DBC9_9PSEU</name>
<evidence type="ECO:0000313" key="2">
    <source>
        <dbReference type="EMBL" id="GEL21693.1"/>
    </source>
</evidence>
<dbReference type="AlphaFoldDB" id="A0A511DBC9"/>
<accession>A0A511DBC9</accession>
<protein>
    <submittedName>
        <fullName evidence="2">Uncharacterized protein</fullName>
    </submittedName>
</protein>
<dbReference type="EMBL" id="BJVJ01000004">
    <property type="protein sequence ID" value="GEL21693.1"/>
    <property type="molecule type" value="Genomic_DNA"/>
</dbReference>